<accession>A0A9Q8Z2U5</accession>
<dbReference type="CDD" id="cd18186">
    <property type="entry name" value="BTB_POZ_ZBTB_KLHL-like"/>
    <property type="match status" value="2"/>
</dbReference>
<dbReference type="SMART" id="SM00225">
    <property type="entry name" value="BTB"/>
    <property type="match status" value="1"/>
</dbReference>
<dbReference type="PROSITE" id="PS50097">
    <property type="entry name" value="BTB"/>
    <property type="match status" value="1"/>
</dbReference>
<dbReference type="CDD" id="cd00413">
    <property type="entry name" value="Glyco_hydrolase_16"/>
    <property type="match status" value="1"/>
</dbReference>
<dbReference type="PANTHER" id="PTHR47843">
    <property type="entry name" value="BTB DOMAIN-CONTAINING PROTEIN-RELATED"/>
    <property type="match status" value="1"/>
</dbReference>
<dbReference type="Pfam" id="PF00651">
    <property type="entry name" value="BTB"/>
    <property type="match status" value="1"/>
</dbReference>
<dbReference type="InterPro" id="IPR013320">
    <property type="entry name" value="ConA-like_dom_sf"/>
</dbReference>
<evidence type="ECO:0000259" key="3">
    <source>
        <dbReference type="PROSITE" id="PS51762"/>
    </source>
</evidence>
<dbReference type="OrthoDB" id="4388755at2759"/>
<dbReference type="PANTHER" id="PTHR47843:SF5">
    <property type="entry name" value="BTB_POZ DOMAIN PROTEIN"/>
    <property type="match status" value="1"/>
</dbReference>
<dbReference type="InterPro" id="IPR000757">
    <property type="entry name" value="Beta-glucanase-like"/>
</dbReference>
<feature type="domain" description="BTB" evidence="2">
    <location>
        <begin position="335"/>
        <end position="402"/>
    </location>
</feature>
<evidence type="ECO:0000313" key="5">
    <source>
        <dbReference type="Proteomes" id="UP001056012"/>
    </source>
</evidence>
<dbReference type="Gene3D" id="3.30.710.10">
    <property type="entry name" value="Potassium Channel Kv1.1, Chain A"/>
    <property type="match status" value="2"/>
</dbReference>
<dbReference type="InterPro" id="IPR011333">
    <property type="entry name" value="SKP1/BTB/POZ_sf"/>
</dbReference>
<dbReference type="SUPFAM" id="SSF49899">
    <property type="entry name" value="Concanavalin A-like lectins/glucanases"/>
    <property type="match status" value="1"/>
</dbReference>
<keyword evidence="1" id="KW-0732">Signal</keyword>
<sequence>MFGILMLLSILLIADSLLRVAAEPCTRFSTNGSAAATYNFHRFYDFRNLAECFIGDAEKLPGSGNDCSPSVTSNGQSKIIAGSPWSADWDARYWLKPAVKNGTIDMRYSPSSVSISRDKDGSIEHNTYLSLHTMRLENGTQLASQLESNEYNVTYASIRMSGRIRGASGAVAGFFTYHNDTAESDIEIPTGSTRNEMHCSNQPTTDPETAVPIHGSTFNVSTGDEQPTSGWNDYRLDWVQDRSVWYVNGKQSAETTVNVPDAESTIILNVWSNGGNFSGRMNFNEEAWFDIQWVELLFNISTTTVAKGGGTVCSVESSPGSLVPNGSCMASGEYSDLTITCGNDVYKTHKMIVCTQSEFFAAALRFGGKESEESKIDLPHDEPIIVKLLVQYLYTGNYSVTKYGYKFPHTCSENCSDNENLSADEILVHAKMYEMADKYNIVGLKGLSRSKFRTGCSLHWNEDSFPVAANHAFSTTIEEDKGLRDVVSDTIATHMELIRKPEIEALMTAFGGLSYRILLRKAETVVVCEQVDFFARAIKFGGKESAEGRIDLPVEEAAAIKLLIQYLYEGDYEPQLPDKRCGLLVDLQRPKFGSYGHAYSYDFPHTCPVPNSVEHQVCKHHTCQNFISGYERKDFVCETCGPRVTGDSSQLLLHIKMYEIADKYQATGLKDLAAEKFHRACGHFWNETDFATAALYVCDSTPGRYEGLYDTVVKAMFEHIDVLIKKLEIEDVLRKFAGLGFSVLKLKTEADQQK</sequence>
<evidence type="ECO:0000259" key="2">
    <source>
        <dbReference type="PROSITE" id="PS50097"/>
    </source>
</evidence>
<dbReference type="GO" id="GO:0004553">
    <property type="term" value="F:hydrolase activity, hydrolyzing O-glycosyl compounds"/>
    <property type="evidence" value="ECO:0007669"/>
    <property type="project" value="InterPro"/>
</dbReference>
<dbReference type="EMBL" id="CP089275">
    <property type="protein sequence ID" value="USP74896.1"/>
    <property type="molecule type" value="Genomic_DNA"/>
</dbReference>
<dbReference type="VEuPathDB" id="FungiDB:yc1106_02170"/>
<protein>
    <submittedName>
        <fullName evidence="4">Glycoside hydrolase family 16 protein</fullName>
    </submittedName>
</protein>
<keyword evidence="5" id="KW-1185">Reference proteome</keyword>
<dbReference type="PROSITE" id="PS51762">
    <property type="entry name" value="GH16_2"/>
    <property type="match status" value="1"/>
</dbReference>
<dbReference type="GO" id="GO:0005975">
    <property type="term" value="P:carbohydrate metabolic process"/>
    <property type="evidence" value="ECO:0007669"/>
    <property type="project" value="InterPro"/>
</dbReference>
<gene>
    <name evidence="4" type="ORF">yc1106_02170</name>
</gene>
<dbReference type="AlphaFoldDB" id="A0A9Q8Z2U5"/>
<dbReference type="Pfam" id="PF00722">
    <property type="entry name" value="Glyco_hydro_16"/>
    <property type="match status" value="1"/>
</dbReference>
<keyword evidence="4" id="KW-0378">Hydrolase</keyword>
<reference evidence="4" key="1">
    <citation type="submission" date="2021-12" db="EMBL/GenBank/DDBJ databases">
        <title>Curvularia clavata genome.</title>
        <authorList>
            <person name="Cao Y."/>
        </authorList>
    </citation>
    <scope>NUCLEOTIDE SEQUENCE</scope>
    <source>
        <strain evidence="4">Yc1106</strain>
    </source>
</reference>
<feature type="domain" description="GH16" evidence="3">
    <location>
        <begin position="61"/>
        <end position="302"/>
    </location>
</feature>
<proteinExistence type="predicted"/>
<evidence type="ECO:0000256" key="1">
    <source>
        <dbReference type="SAM" id="SignalP"/>
    </source>
</evidence>
<dbReference type="Proteomes" id="UP001056012">
    <property type="component" value="Chromosome 2"/>
</dbReference>
<evidence type="ECO:0000313" key="4">
    <source>
        <dbReference type="EMBL" id="USP74896.1"/>
    </source>
</evidence>
<name>A0A9Q8Z2U5_CURCL</name>
<dbReference type="Gene3D" id="2.60.120.200">
    <property type="match status" value="1"/>
</dbReference>
<dbReference type="SUPFAM" id="SSF54695">
    <property type="entry name" value="POZ domain"/>
    <property type="match status" value="1"/>
</dbReference>
<feature type="chain" id="PRO_5040228885" evidence="1">
    <location>
        <begin position="23"/>
        <end position="754"/>
    </location>
</feature>
<dbReference type="InterPro" id="IPR000210">
    <property type="entry name" value="BTB/POZ_dom"/>
</dbReference>
<organism evidence="4 5">
    <name type="scientific">Curvularia clavata</name>
    <dbReference type="NCBI Taxonomy" id="95742"/>
    <lineage>
        <taxon>Eukaryota</taxon>
        <taxon>Fungi</taxon>
        <taxon>Dikarya</taxon>
        <taxon>Ascomycota</taxon>
        <taxon>Pezizomycotina</taxon>
        <taxon>Dothideomycetes</taxon>
        <taxon>Pleosporomycetidae</taxon>
        <taxon>Pleosporales</taxon>
        <taxon>Pleosporineae</taxon>
        <taxon>Pleosporaceae</taxon>
        <taxon>Curvularia</taxon>
    </lineage>
</organism>
<feature type="signal peptide" evidence="1">
    <location>
        <begin position="1"/>
        <end position="22"/>
    </location>
</feature>